<evidence type="ECO:0000259" key="2">
    <source>
        <dbReference type="Pfam" id="PF00787"/>
    </source>
</evidence>
<proteinExistence type="predicted"/>
<feature type="region of interest" description="Disordered" evidence="1">
    <location>
        <begin position="1"/>
        <end position="20"/>
    </location>
</feature>
<evidence type="ECO:0000313" key="4">
    <source>
        <dbReference type="Proteomes" id="UP000039865"/>
    </source>
</evidence>
<evidence type="ECO:0000313" key="3">
    <source>
        <dbReference type="EMBL" id="CDW78247.1"/>
    </source>
</evidence>
<organism evidence="3 4">
    <name type="scientific">Stylonychia lemnae</name>
    <name type="common">Ciliate</name>
    <dbReference type="NCBI Taxonomy" id="5949"/>
    <lineage>
        <taxon>Eukaryota</taxon>
        <taxon>Sar</taxon>
        <taxon>Alveolata</taxon>
        <taxon>Ciliophora</taxon>
        <taxon>Intramacronucleata</taxon>
        <taxon>Spirotrichea</taxon>
        <taxon>Stichotrichia</taxon>
        <taxon>Sporadotrichida</taxon>
        <taxon>Oxytrichidae</taxon>
        <taxon>Stylonychinae</taxon>
        <taxon>Stylonychia</taxon>
    </lineage>
</organism>
<protein>
    <submittedName>
        <fullName evidence="3">Px domain containing protein</fullName>
    </submittedName>
</protein>
<dbReference type="SUPFAM" id="SSF64268">
    <property type="entry name" value="PX domain"/>
    <property type="match status" value="1"/>
</dbReference>
<dbReference type="Gene3D" id="3.30.1520.10">
    <property type="entry name" value="Phox-like domain"/>
    <property type="match status" value="1"/>
</dbReference>
<feature type="region of interest" description="Disordered" evidence="1">
    <location>
        <begin position="42"/>
        <end position="81"/>
    </location>
</feature>
<dbReference type="AlphaFoldDB" id="A0A078A9H8"/>
<name>A0A078A9H8_STYLE</name>
<feature type="domain" description="PX" evidence="2">
    <location>
        <begin position="220"/>
        <end position="260"/>
    </location>
</feature>
<dbReference type="Pfam" id="PF00787">
    <property type="entry name" value="PX"/>
    <property type="match status" value="1"/>
</dbReference>
<dbReference type="InParanoid" id="A0A078A9H8"/>
<dbReference type="Proteomes" id="UP000039865">
    <property type="component" value="Unassembled WGS sequence"/>
</dbReference>
<sequence length="535" mass="61604">MEDPIKSLRAGLGGEPLNSTAQQQSYRFNNPPVLDRANTYQQQPQSSNFTVPQQQMNQTSLRSSNIKDSNVYNPYNQKPDETQIDVLDGLGETTNPPSGYQQNSTYTQLKERAYTEYNDDLNLLNDLGAEQSNKQYQQTLTNQSQIQANITTSTGVGLPLQDKMKNAISKKLLQDESIMNQLQGEFSVIKGYGNDEAAALFSVTNGQKAKGQDHILYVVSKNKDQEFVEERQHLLNLFIKQVCHCPYLYESDELKLFIRPHIELEKALTLLPRLSPENILERTIKYFSFMGEINDQKIQKQNNHINKFIGQNLKKPFPNLNQLMTNNGLIIYEEQNMRTYAGTKFENFLLFKHPLKSHAKDQLENLPTEIQNPFKIMKLWLKYEMLDIMALQEAIDRKSAIESKRVKKHTKKEQNQKDLQKLNVGRNTIKTLFLSKDGKVNQITTLTHSISDAEKQLECYDLYIKILVLQISQCAIPYFKKDKVSVYNDLINTYSQQHINNSQIISACYAKIMSANHQYLDNEPSQQITSIHDLE</sequence>
<dbReference type="InterPro" id="IPR001683">
    <property type="entry name" value="PX_dom"/>
</dbReference>
<dbReference type="EMBL" id="CCKQ01006910">
    <property type="protein sequence ID" value="CDW78247.1"/>
    <property type="molecule type" value="Genomic_DNA"/>
</dbReference>
<accession>A0A078A9H8</accession>
<dbReference type="InterPro" id="IPR036871">
    <property type="entry name" value="PX_dom_sf"/>
</dbReference>
<keyword evidence="4" id="KW-1185">Reference proteome</keyword>
<dbReference type="CDD" id="cd06093">
    <property type="entry name" value="PX_domain"/>
    <property type="match status" value="1"/>
</dbReference>
<dbReference type="GO" id="GO:0035091">
    <property type="term" value="F:phosphatidylinositol binding"/>
    <property type="evidence" value="ECO:0007669"/>
    <property type="project" value="InterPro"/>
</dbReference>
<dbReference type="OrthoDB" id="312325at2759"/>
<feature type="compositionally biased region" description="Polar residues" evidence="1">
    <location>
        <begin position="42"/>
        <end position="76"/>
    </location>
</feature>
<evidence type="ECO:0000256" key="1">
    <source>
        <dbReference type="SAM" id="MobiDB-lite"/>
    </source>
</evidence>
<reference evidence="3 4" key="1">
    <citation type="submission" date="2014-06" db="EMBL/GenBank/DDBJ databases">
        <authorList>
            <person name="Swart Estienne"/>
        </authorList>
    </citation>
    <scope>NUCLEOTIDE SEQUENCE [LARGE SCALE GENOMIC DNA]</scope>
    <source>
        <strain evidence="3 4">130c</strain>
    </source>
</reference>
<gene>
    <name evidence="3" type="primary">Contig3202.g3419</name>
    <name evidence="3" type="ORF">STYLEM_7222</name>
</gene>